<feature type="region of interest" description="Disordered" evidence="1">
    <location>
        <begin position="23"/>
        <end position="51"/>
    </location>
</feature>
<evidence type="ECO:0008006" key="5">
    <source>
        <dbReference type="Google" id="ProtNLM"/>
    </source>
</evidence>
<organism evidence="3 4">
    <name type="scientific">Mobilicoccus pelagius NBRC 104925</name>
    <dbReference type="NCBI Taxonomy" id="1089455"/>
    <lineage>
        <taxon>Bacteria</taxon>
        <taxon>Bacillati</taxon>
        <taxon>Actinomycetota</taxon>
        <taxon>Actinomycetes</taxon>
        <taxon>Micrococcales</taxon>
        <taxon>Dermatophilaceae</taxon>
        <taxon>Mobilicoccus</taxon>
    </lineage>
</organism>
<reference evidence="3 4" key="1">
    <citation type="submission" date="2012-02" db="EMBL/GenBank/DDBJ databases">
        <title>Whole genome shotgun sequence of Mobilicoccus pelagius NBRC 104925.</title>
        <authorList>
            <person name="Yoshida Y."/>
            <person name="Hosoyama A."/>
            <person name="Tsuchikane K."/>
            <person name="Katsumata H."/>
            <person name="Yamazaki S."/>
            <person name="Fujita N."/>
        </authorList>
    </citation>
    <scope>NUCLEOTIDE SEQUENCE [LARGE SCALE GENOMIC DNA]</scope>
    <source>
        <strain evidence="3 4">NBRC 104925</strain>
    </source>
</reference>
<feature type="region of interest" description="Disordered" evidence="1">
    <location>
        <begin position="119"/>
        <end position="143"/>
    </location>
</feature>
<evidence type="ECO:0000313" key="4">
    <source>
        <dbReference type="Proteomes" id="UP000004367"/>
    </source>
</evidence>
<dbReference type="STRING" id="1089455.MOPEL_074_00470"/>
<protein>
    <recommendedName>
        <fullName evidence="5">Glycoside hydrolase</fullName>
    </recommendedName>
</protein>
<dbReference type="EMBL" id="BAFE01000053">
    <property type="protein sequence ID" value="GAB48560.1"/>
    <property type="molecule type" value="Genomic_DNA"/>
</dbReference>
<dbReference type="AlphaFoldDB" id="H5US52"/>
<proteinExistence type="predicted"/>
<dbReference type="Proteomes" id="UP000004367">
    <property type="component" value="Unassembled WGS sequence"/>
</dbReference>
<keyword evidence="2" id="KW-0732">Signal</keyword>
<comment type="caution">
    <text evidence="3">The sequence shown here is derived from an EMBL/GenBank/DDBJ whole genome shotgun (WGS) entry which is preliminary data.</text>
</comment>
<sequence>MSRRLTTAFAVALAATTFGAGVPAASATPTHEAPHSVSSYAKVDRHTPGSRALAEATQRAAELRATADRLAAGVATTDARALRVARSAAATAVRADQRAVVADRLADEAEALVAKLSGRRRRHAHVPGTGSVVPARPRSTARA</sequence>
<feature type="chain" id="PRO_5038660013" description="Glycoside hydrolase" evidence="2">
    <location>
        <begin position="21"/>
        <end position="143"/>
    </location>
</feature>
<evidence type="ECO:0000256" key="1">
    <source>
        <dbReference type="SAM" id="MobiDB-lite"/>
    </source>
</evidence>
<accession>H5US52</accession>
<name>H5US52_9MICO</name>
<feature type="signal peptide" evidence="2">
    <location>
        <begin position="1"/>
        <end position="20"/>
    </location>
</feature>
<evidence type="ECO:0000256" key="2">
    <source>
        <dbReference type="SAM" id="SignalP"/>
    </source>
</evidence>
<gene>
    <name evidence="3" type="ORF">MOPEL_074_00470</name>
</gene>
<dbReference type="RefSeq" id="WP_009482458.1">
    <property type="nucleotide sequence ID" value="NZ_BAFE01000053.1"/>
</dbReference>
<keyword evidence="4" id="KW-1185">Reference proteome</keyword>
<evidence type="ECO:0000313" key="3">
    <source>
        <dbReference type="EMBL" id="GAB48560.1"/>
    </source>
</evidence>